<dbReference type="InterPro" id="IPR018644">
    <property type="entry name" value="DUF2071"/>
</dbReference>
<protein>
    <recommendedName>
        <fullName evidence="3">DUF2071 domain-containing protein</fullName>
    </recommendedName>
</protein>
<name>A0AAV3UWA9_9ALTE</name>
<evidence type="ECO:0000313" key="1">
    <source>
        <dbReference type="EMBL" id="GAC09365.1"/>
    </source>
</evidence>
<gene>
    <name evidence="1" type="ORF">GCHA_1406</name>
</gene>
<comment type="caution">
    <text evidence="1">The sequence shown here is derived from an EMBL/GenBank/DDBJ whole genome shotgun (WGS) entry which is preliminary data.</text>
</comment>
<reference evidence="1 2" key="1">
    <citation type="journal article" date="2017" name="Antonie Van Leeuwenhoek">
        <title>Rhizobium rhizosphaerae sp. nov., a novel species isolated from rice rhizosphere.</title>
        <authorList>
            <person name="Zhao J.J."/>
            <person name="Zhang J."/>
            <person name="Zhang R.J."/>
            <person name="Zhang C.W."/>
            <person name="Yin H.Q."/>
            <person name="Zhang X.X."/>
        </authorList>
    </citation>
    <scope>NUCLEOTIDE SEQUENCE [LARGE SCALE GENOMIC DNA]</scope>
    <source>
        <strain evidence="1 2">S18K6</strain>
    </source>
</reference>
<organism evidence="1 2">
    <name type="scientific">Paraglaciecola chathamensis S18K6</name>
    <dbReference type="NCBI Taxonomy" id="1127672"/>
    <lineage>
        <taxon>Bacteria</taxon>
        <taxon>Pseudomonadati</taxon>
        <taxon>Pseudomonadota</taxon>
        <taxon>Gammaproteobacteria</taxon>
        <taxon>Alteromonadales</taxon>
        <taxon>Alteromonadaceae</taxon>
        <taxon>Paraglaciecola</taxon>
    </lineage>
</organism>
<dbReference type="Proteomes" id="UP000006320">
    <property type="component" value="Unassembled WGS sequence"/>
</dbReference>
<proteinExistence type="predicted"/>
<evidence type="ECO:0008006" key="3">
    <source>
        <dbReference type="Google" id="ProtNLM"/>
    </source>
</evidence>
<evidence type="ECO:0000313" key="2">
    <source>
        <dbReference type="Proteomes" id="UP000006320"/>
    </source>
</evidence>
<sequence>MRIGIIVKLQGSVVQASRKLKDYLTERPKPKGIDVLCGLKHFAIITYAVPTERFQGIFPDRFKLDTVEIDGQEMGLISVVPFIDVDFTSAVFPFPKFTMGQTNYRIYIIDTETGERCVWFLGTTLDSWTLAVPRYLWNLPWYAGKVNFDCTLNKANGLYEKYSMKTLSDWAETSVDLVQSEHGRLEFPGFPDVESALVYLTHPLAGFYYRRDGKLGMYRVWHKELEVKSAQLISANFMLLSDLGIVKTVEQNSPYSVLIEPINEFTIYLPPATIG</sequence>
<accession>A0AAV3UWA9</accession>
<dbReference type="Pfam" id="PF09844">
    <property type="entry name" value="DUF2071"/>
    <property type="match status" value="1"/>
</dbReference>
<dbReference type="EMBL" id="BAEM01000022">
    <property type="protein sequence ID" value="GAC09365.1"/>
    <property type="molecule type" value="Genomic_DNA"/>
</dbReference>
<dbReference type="AlphaFoldDB" id="A0AAV3UWA9"/>